<dbReference type="GO" id="GO:0003723">
    <property type="term" value="F:RNA binding"/>
    <property type="evidence" value="ECO:0007669"/>
    <property type="project" value="InterPro"/>
</dbReference>
<dbReference type="Pfam" id="PF02170">
    <property type="entry name" value="PAZ"/>
    <property type="match status" value="1"/>
</dbReference>
<evidence type="ECO:0000259" key="3">
    <source>
        <dbReference type="PROSITE" id="PS50822"/>
    </source>
</evidence>
<dbReference type="Gene3D" id="2.170.260.10">
    <property type="entry name" value="paz domain"/>
    <property type="match status" value="1"/>
</dbReference>
<comment type="similarity">
    <text evidence="1">Belongs to the argonaute family.</text>
</comment>
<feature type="domain" description="Piwi" evidence="3">
    <location>
        <begin position="571"/>
        <end position="906"/>
    </location>
</feature>
<dbReference type="PANTHER" id="PTHR22891">
    <property type="entry name" value="EUKARYOTIC TRANSLATION INITIATION FACTOR 2C"/>
    <property type="match status" value="1"/>
</dbReference>
<dbReference type="SUPFAM" id="SSF101690">
    <property type="entry name" value="PAZ domain"/>
    <property type="match status" value="1"/>
</dbReference>
<dbReference type="WBParaSite" id="sdigi.contig489.g8633.t1">
    <property type="protein sequence ID" value="sdigi.contig489.g8633.t1"/>
    <property type="gene ID" value="sdigi.contig489.g8633"/>
</dbReference>
<dbReference type="InterPro" id="IPR003100">
    <property type="entry name" value="PAZ_dom"/>
</dbReference>
<dbReference type="InterPro" id="IPR012337">
    <property type="entry name" value="RNaseH-like_sf"/>
</dbReference>
<name>A0A915PVY4_9BILA</name>
<evidence type="ECO:0000259" key="2">
    <source>
        <dbReference type="PROSITE" id="PS50821"/>
    </source>
</evidence>
<keyword evidence="4" id="KW-1185">Reference proteome</keyword>
<evidence type="ECO:0000313" key="5">
    <source>
        <dbReference type="WBParaSite" id="sdigi.contig489.g8633.t1"/>
    </source>
</evidence>
<proteinExistence type="inferred from homology"/>
<protein>
    <submittedName>
        <fullName evidence="5">Piwi domain-containing protein</fullName>
    </submittedName>
</protein>
<dbReference type="Gene3D" id="3.30.420.10">
    <property type="entry name" value="Ribonuclease H-like superfamily/Ribonuclease H"/>
    <property type="match status" value="1"/>
</dbReference>
<dbReference type="SMART" id="SM00949">
    <property type="entry name" value="PAZ"/>
    <property type="match status" value="1"/>
</dbReference>
<dbReference type="InterPro" id="IPR036397">
    <property type="entry name" value="RNaseH_sf"/>
</dbReference>
<accession>A0A915PVY4</accession>
<dbReference type="InterPro" id="IPR003165">
    <property type="entry name" value="Piwi"/>
</dbReference>
<dbReference type="AlphaFoldDB" id="A0A915PVY4"/>
<dbReference type="Pfam" id="PF02171">
    <property type="entry name" value="Piwi"/>
    <property type="match status" value="1"/>
</dbReference>
<sequence>MVERTSISGPPVRLAKKVAPGIRASESLDVVANICGLIPQENIPVYRYDFRVLEEYPPKKGSNEPSFKEVTKQTRNELVVILDRKTKCLAVYQTLLKREKQFFGTLDSLVYDRATILYSLRKLPIPGVAKDKTDQSVFFLEPNELPTNTVNKECVKVHVKPCKDDFQLTMNDLKSGVSNNPDEINRNLQQFLEILAMQEVFFMQGRFVSFGPSQCYFMDPSQFGFQDSDMPELGEGKYVAVGASKGVRMIEGPQGLGGINAAMVLDVKKTAFHVDNQDLIEKVEAILRRDRTQLISGVHQQSLAVLNKALKGLYVRCIYGKERTFTVTSVSKENARTMKLVTKSGDISVEKYFWTKYSMKLKYPTLPLIMERCPPKKNNFYPMEVLRVCENQRVSQAQQTSTQVQSMIRACATLPSLRLQQTTALIKAMKLDSSMRNRWLNGCNVAVTNNLSFTARVLPEPTIEYRTNGWVKPSEKVRRIVCENWYAVALMGLREGKLDESLFRCSFRYSDLNAISQLLPLSFNYIRIFVQHCRQHGMQVSDPLGCDYIRRAKQQDIEPLIMKAKNLGATFIHFVTSDELDYHAQIKYIELQEQVVTQDLKASTAVSVAVERKRQTLDNIVNKTNIKLGGFNYSVHLEKNCDNWLKENGLLIVGLDIAHPPTSFVSKKDRSIVPSVVGADIATAKQLWRRFVALLLVLFFNDVIVYSLLCFHVCDKRLVRGELVDNTMEEIFADILRFFKANRGKPPVHLFVIRDGVSVGQYKYIMNTEVEQIKKACHMVGGPAFRPHITFIVLTKMHSLRFYRKSIASRGKAAEQNIKPGTVVDKCAVDPVLNEFYLNTHSAFQGTAKTPRYTLLFDTSGMEADKMQGIVHALAYDFQIVNMAVSRPSPVMIATCMAKRGRSNYITMYGDEFDNSDNGNGNGVEKDLVVLNTQLSYVSKPLEAVRFSA</sequence>
<dbReference type="Gene3D" id="3.40.50.2300">
    <property type="match status" value="1"/>
</dbReference>
<dbReference type="PROSITE" id="PS50822">
    <property type="entry name" value="PIWI"/>
    <property type="match status" value="1"/>
</dbReference>
<dbReference type="InterPro" id="IPR036085">
    <property type="entry name" value="PAZ_dom_sf"/>
</dbReference>
<dbReference type="SUPFAM" id="SSF53098">
    <property type="entry name" value="Ribonuclease H-like"/>
    <property type="match status" value="1"/>
</dbReference>
<organism evidence="4 5">
    <name type="scientific">Setaria digitata</name>
    <dbReference type="NCBI Taxonomy" id="48799"/>
    <lineage>
        <taxon>Eukaryota</taxon>
        <taxon>Metazoa</taxon>
        <taxon>Ecdysozoa</taxon>
        <taxon>Nematoda</taxon>
        <taxon>Chromadorea</taxon>
        <taxon>Rhabditida</taxon>
        <taxon>Spirurina</taxon>
        <taxon>Spiruromorpha</taxon>
        <taxon>Filarioidea</taxon>
        <taxon>Setariidae</taxon>
        <taxon>Setaria</taxon>
    </lineage>
</organism>
<feature type="domain" description="PAZ" evidence="2">
    <location>
        <begin position="278"/>
        <end position="390"/>
    </location>
</feature>
<dbReference type="CDD" id="cd02846">
    <property type="entry name" value="PAZ_argonaute_like"/>
    <property type="match status" value="1"/>
</dbReference>
<reference evidence="5" key="1">
    <citation type="submission" date="2022-11" db="UniProtKB">
        <authorList>
            <consortium name="WormBaseParasite"/>
        </authorList>
    </citation>
    <scope>IDENTIFICATION</scope>
</reference>
<evidence type="ECO:0000256" key="1">
    <source>
        <dbReference type="RuleBase" id="RU361178"/>
    </source>
</evidence>
<dbReference type="PROSITE" id="PS50821">
    <property type="entry name" value="PAZ"/>
    <property type="match status" value="1"/>
</dbReference>
<dbReference type="SMART" id="SM00950">
    <property type="entry name" value="Piwi"/>
    <property type="match status" value="1"/>
</dbReference>
<evidence type="ECO:0000313" key="4">
    <source>
        <dbReference type="Proteomes" id="UP000887581"/>
    </source>
</evidence>
<dbReference type="Proteomes" id="UP000887581">
    <property type="component" value="Unplaced"/>
</dbReference>